<accession>A0A4Q2RAU0</accession>
<reference evidence="1 2" key="2">
    <citation type="submission" date="2019-02" db="EMBL/GenBank/DDBJ databases">
        <title>'Lichenibacterium ramalinii' gen. nov. sp. nov., 'Lichenibacterium minor' gen. nov. sp. nov.</title>
        <authorList>
            <person name="Pankratov T."/>
        </authorList>
    </citation>
    <scope>NUCLEOTIDE SEQUENCE [LARGE SCALE GENOMIC DNA]</scope>
    <source>
        <strain evidence="1 2">RmlP001</strain>
    </source>
</reference>
<sequence>MTARPPLVTLGRPLGAALLLGLLALVGLSAVAVGWADLAAATAERDAKADLLERGAAAGRRGGPAKLATPAADPFVAADSPTLAAARVDADLRTLAAASGLSLRASRAEVKPAETAGTPDPWTRIEVQASVEGQNDALQAFLVKLETGLPVVLVDGLSVEPAEAEAGGAADPQAPRLHASLTLAAFWRPSQKPGTAAAPPTR</sequence>
<dbReference type="OrthoDB" id="8456037at2"/>
<evidence type="ECO:0000313" key="1">
    <source>
        <dbReference type="EMBL" id="RYB02786.1"/>
    </source>
</evidence>
<gene>
    <name evidence="1" type="ORF">D3272_18925</name>
</gene>
<dbReference type="Pfam" id="PF10741">
    <property type="entry name" value="T2SSM_b"/>
    <property type="match status" value="1"/>
</dbReference>
<dbReference type="InterPro" id="IPR034756">
    <property type="entry name" value="T2SSM_b"/>
</dbReference>
<dbReference type="NCBIfam" id="NF040576">
    <property type="entry name" value="T2SS_GspM_XpsM"/>
    <property type="match status" value="1"/>
</dbReference>
<comment type="caution">
    <text evidence="1">The sequence shown here is derived from an EMBL/GenBank/DDBJ whole genome shotgun (WGS) entry which is preliminary data.</text>
</comment>
<proteinExistence type="predicted"/>
<name>A0A4Q2RAU0_9HYPH</name>
<protein>
    <recommendedName>
        <fullName evidence="3">General secretion pathway protein GspM</fullName>
    </recommendedName>
</protein>
<organism evidence="1 2">
    <name type="scientific">Lichenibacterium ramalinae</name>
    <dbReference type="NCBI Taxonomy" id="2316527"/>
    <lineage>
        <taxon>Bacteria</taxon>
        <taxon>Pseudomonadati</taxon>
        <taxon>Pseudomonadota</taxon>
        <taxon>Alphaproteobacteria</taxon>
        <taxon>Hyphomicrobiales</taxon>
        <taxon>Lichenihabitantaceae</taxon>
        <taxon>Lichenibacterium</taxon>
    </lineage>
</organism>
<dbReference type="Proteomes" id="UP000289411">
    <property type="component" value="Unassembled WGS sequence"/>
</dbReference>
<evidence type="ECO:0000313" key="2">
    <source>
        <dbReference type="Proteomes" id="UP000289411"/>
    </source>
</evidence>
<dbReference type="EMBL" id="QYBC01000017">
    <property type="protein sequence ID" value="RYB02786.1"/>
    <property type="molecule type" value="Genomic_DNA"/>
</dbReference>
<keyword evidence="2" id="KW-1185">Reference proteome</keyword>
<dbReference type="AlphaFoldDB" id="A0A4Q2RAU0"/>
<reference evidence="1 2" key="1">
    <citation type="submission" date="2018-09" db="EMBL/GenBank/DDBJ databases">
        <authorList>
            <person name="Grouzdev D.S."/>
            <person name="Krutkina M.S."/>
        </authorList>
    </citation>
    <scope>NUCLEOTIDE SEQUENCE [LARGE SCALE GENOMIC DNA]</scope>
    <source>
        <strain evidence="1 2">RmlP001</strain>
    </source>
</reference>
<dbReference type="RefSeq" id="WP_129220785.1">
    <property type="nucleotide sequence ID" value="NZ_QYBC01000017.1"/>
</dbReference>
<evidence type="ECO:0008006" key="3">
    <source>
        <dbReference type="Google" id="ProtNLM"/>
    </source>
</evidence>